<proteinExistence type="predicted"/>
<dbReference type="Pfam" id="PF08631">
    <property type="entry name" value="SPO22"/>
    <property type="match status" value="1"/>
</dbReference>
<gene>
    <name evidence="2" type="primary">AVEN_210320_1</name>
    <name evidence="2" type="ORF">CDAR_259481</name>
</gene>
<evidence type="ECO:0000313" key="2">
    <source>
        <dbReference type="EMBL" id="GIY71635.1"/>
    </source>
</evidence>
<keyword evidence="3" id="KW-1185">Reference proteome</keyword>
<evidence type="ECO:0000256" key="1">
    <source>
        <dbReference type="ARBA" id="ARBA00023254"/>
    </source>
</evidence>
<sequence length="700" mass="81700">MNRLDESFHEMQQLKEKISDFCNYHEYFIRLSYNVSLKLYKNHQYEHAIFLLESALHIERNEKQCNPDNVAVLKLLIHLYMKQDPEDKSQKCLKLLDTIKENVTSFNFPFLLKAALLSNNQNAIKDTLNSFFQIDNLSIPDIANVIRQLKENEYDKLALEFLWKLKERKFEREEKLNLINLELRICFKIDNLERASILIEDATKLVKFQKVTQGQSNSVFKTVITFADSLFKRKCFMQCVTWCKKLLKFIEMTKMRDLGLNYLLQKICLCYLEINERQLAKETFARIEWPSSGIDSIQVYLALRIAIMCEDENLVDEALQNIGNDNPSVDKVLQASCQKAFAAGKTTFISKILEQMLLKCGAIEGRKFSCLTLAQSLVKVNLANAETEEALEKILVYMRKALEVIDSPSHGDTSQVMTEWFSRVAWNMALRPGIKVRYVFEFFDMCCRFLEKMNGSPTRLKNTLIFTVAAGIQTLREESESEDEERHNTAKRIFAAIVKGRDLEKDNYDIISLLYIYEFETRILMEDSLSEEILKKMLQAPFVDEKALQTVASIAYEQSSKHYRLITLALEGSINRIAEKSFADYVQVIQLQHSILQVLFYAQEYITPSVEEETLHKCKNIYKMIKEDDDFQEYPKTKILWLMTKCWNWGVNMLAAGNTAMSYEWCTMAMKFLDELKDLKYLHEEKLQALYSSYFGSQTM</sequence>
<evidence type="ECO:0008006" key="4">
    <source>
        <dbReference type="Google" id="ProtNLM"/>
    </source>
</evidence>
<comment type="caution">
    <text evidence="2">The sequence shown here is derived from an EMBL/GenBank/DDBJ whole genome shotgun (WGS) entry which is preliminary data.</text>
</comment>
<dbReference type="InterPro" id="IPR013940">
    <property type="entry name" value="Spo22/ZIP4/TEX11"/>
</dbReference>
<dbReference type="PANTHER" id="PTHR38487">
    <property type="entry name" value="TESTIS EXPRESSED 11"/>
    <property type="match status" value="1"/>
</dbReference>
<organism evidence="2 3">
    <name type="scientific">Caerostris darwini</name>
    <dbReference type="NCBI Taxonomy" id="1538125"/>
    <lineage>
        <taxon>Eukaryota</taxon>
        <taxon>Metazoa</taxon>
        <taxon>Ecdysozoa</taxon>
        <taxon>Arthropoda</taxon>
        <taxon>Chelicerata</taxon>
        <taxon>Arachnida</taxon>
        <taxon>Araneae</taxon>
        <taxon>Araneomorphae</taxon>
        <taxon>Entelegynae</taxon>
        <taxon>Araneoidea</taxon>
        <taxon>Araneidae</taxon>
        <taxon>Caerostris</taxon>
    </lineage>
</organism>
<dbReference type="AlphaFoldDB" id="A0AAV4VMR2"/>
<accession>A0AAV4VMR2</accession>
<keyword evidence="1" id="KW-0469">Meiosis</keyword>
<protein>
    <recommendedName>
        <fullName evidence="4">Protein ZIP4 homolog</fullName>
    </recommendedName>
</protein>
<dbReference type="PANTHER" id="PTHR38487:SF1">
    <property type="entry name" value="PROTEIN ZIP4 HOMOLOG"/>
    <property type="match status" value="1"/>
</dbReference>
<dbReference type="Proteomes" id="UP001054837">
    <property type="component" value="Unassembled WGS sequence"/>
</dbReference>
<name>A0AAV4VMR2_9ARAC</name>
<dbReference type="GO" id="GO:0051321">
    <property type="term" value="P:meiotic cell cycle"/>
    <property type="evidence" value="ECO:0007669"/>
    <property type="project" value="UniProtKB-KW"/>
</dbReference>
<reference evidence="2 3" key="1">
    <citation type="submission" date="2021-06" db="EMBL/GenBank/DDBJ databases">
        <title>Caerostris darwini draft genome.</title>
        <authorList>
            <person name="Kono N."/>
            <person name="Arakawa K."/>
        </authorList>
    </citation>
    <scope>NUCLEOTIDE SEQUENCE [LARGE SCALE GENOMIC DNA]</scope>
</reference>
<dbReference type="EMBL" id="BPLQ01013371">
    <property type="protein sequence ID" value="GIY71635.1"/>
    <property type="molecule type" value="Genomic_DNA"/>
</dbReference>
<evidence type="ECO:0000313" key="3">
    <source>
        <dbReference type="Proteomes" id="UP001054837"/>
    </source>
</evidence>